<evidence type="ECO:0000313" key="3">
    <source>
        <dbReference type="Proteomes" id="UP000462066"/>
    </source>
</evidence>
<accession>A0A7V8K8F7</accession>
<evidence type="ECO:0000313" key="2">
    <source>
        <dbReference type="EMBL" id="KAF1687720.1"/>
    </source>
</evidence>
<proteinExistence type="predicted"/>
<feature type="domain" description="Anti-bacteriophage protein A/HamA C-terminal" evidence="1">
    <location>
        <begin position="8"/>
        <end position="269"/>
    </location>
</feature>
<dbReference type="Pfam" id="PF08878">
    <property type="entry name" value="HamA"/>
    <property type="match status" value="1"/>
</dbReference>
<name>A0A7V8K8F7_9GAMM</name>
<dbReference type="Proteomes" id="UP000462066">
    <property type="component" value="Unassembled WGS sequence"/>
</dbReference>
<gene>
    <name evidence="2" type="ORF">B1992_03450</name>
</gene>
<protein>
    <recommendedName>
        <fullName evidence="1">Anti-bacteriophage protein A/HamA C-terminal domain-containing protein</fullName>
    </recommendedName>
</protein>
<dbReference type="InterPro" id="IPR014976">
    <property type="entry name" value="AbpA_HamA_C"/>
</dbReference>
<dbReference type="RefSeq" id="WP_162310049.1">
    <property type="nucleotide sequence ID" value="NZ_JACHGU010000002.1"/>
</dbReference>
<dbReference type="AlphaFoldDB" id="A0A7V8K8F7"/>
<organism evidence="2 3">
    <name type="scientific">Pseudoxanthomonas broegbernensis</name>
    <dbReference type="NCBI Taxonomy" id="83619"/>
    <lineage>
        <taxon>Bacteria</taxon>
        <taxon>Pseudomonadati</taxon>
        <taxon>Pseudomonadota</taxon>
        <taxon>Gammaproteobacteria</taxon>
        <taxon>Lysobacterales</taxon>
        <taxon>Lysobacteraceae</taxon>
        <taxon>Pseudoxanthomonas</taxon>
    </lineage>
</organism>
<evidence type="ECO:0000259" key="1">
    <source>
        <dbReference type="Pfam" id="PF08878"/>
    </source>
</evidence>
<keyword evidence="3" id="KW-1185">Reference proteome</keyword>
<reference evidence="2 3" key="1">
    <citation type="submission" date="2017-10" db="EMBL/GenBank/DDBJ databases">
        <title>Whole genome sequencing of Pseudoxanthomonas broegbernensis DSM 12573(T).</title>
        <authorList>
            <person name="Kumar S."/>
            <person name="Bansal K."/>
            <person name="Kaur A."/>
            <person name="Patil P."/>
            <person name="Sharma S."/>
            <person name="Patil P.B."/>
        </authorList>
    </citation>
    <scope>NUCLEOTIDE SEQUENCE [LARGE SCALE GENOMIC DNA]</scope>
    <source>
        <strain evidence="2 3">DSM 12573</strain>
    </source>
</reference>
<dbReference type="EMBL" id="MWIP01000002">
    <property type="protein sequence ID" value="KAF1687720.1"/>
    <property type="molecule type" value="Genomic_DNA"/>
</dbReference>
<sequence length="275" mass="31193">MLQLVLHELASDRSITGLCAGYEAKKWRHSALADYLMESLPDFCLTYSEYSEIGHESAVRMIRKAAKAVYSTGKFKNRGEFGELLLHVILKMTMNTLPAVSKIYYKDAANDTVKGFDAVHVVPSASGLELWLGEVKFYEDISAAIRDVTGELEQHLAADYLRSEFVAILNKVDEHWPHAQQLMALLDERTSLDQVFNAFCIPVLLTYDGKSTAEHESFSEEYKEALVAEMRNIKERFDTRTSAIPHRIHLFLVPLKTKKILVEELHAKLEAMKAL</sequence>
<comment type="caution">
    <text evidence="2">The sequence shown here is derived from an EMBL/GenBank/DDBJ whole genome shotgun (WGS) entry which is preliminary data.</text>
</comment>